<dbReference type="InterPro" id="IPR047650">
    <property type="entry name" value="Transpos_IS110"/>
</dbReference>
<evidence type="ECO:0000259" key="1">
    <source>
        <dbReference type="Pfam" id="PF01548"/>
    </source>
</evidence>
<feature type="domain" description="Transposase IS116/IS110/IS902 C-terminal" evidence="2">
    <location>
        <begin position="218"/>
        <end position="297"/>
    </location>
</feature>
<dbReference type="Pfam" id="PF02371">
    <property type="entry name" value="Transposase_20"/>
    <property type="match status" value="1"/>
</dbReference>
<dbReference type="RefSeq" id="WP_138240093.1">
    <property type="nucleotide sequence ID" value="NZ_VBRY01000013.1"/>
</dbReference>
<dbReference type="PANTHER" id="PTHR33055:SF3">
    <property type="entry name" value="PUTATIVE TRANSPOSASE FOR IS117-RELATED"/>
    <property type="match status" value="1"/>
</dbReference>
<dbReference type="EMBL" id="VBRY01000013">
    <property type="protein sequence ID" value="TLS65715.1"/>
    <property type="molecule type" value="Genomic_DNA"/>
</dbReference>
<dbReference type="InterPro" id="IPR003346">
    <property type="entry name" value="Transposase_20"/>
</dbReference>
<evidence type="ECO:0000313" key="3">
    <source>
        <dbReference type="EMBL" id="TLS65715.1"/>
    </source>
</evidence>
<dbReference type="PANTHER" id="PTHR33055">
    <property type="entry name" value="TRANSPOSASE FOR INSERTION SEQUENCE ELEMENT IS1111A"/>
    <property type="match status" value="1"/>
</dbReference>
<dbReference type="InterPro" id="IPR002525">
    <property type="entry name" value="Transp_IS110-like_N"/>
</dbReference>
<dbReference type="GO" id="GO:0003677">
    <property type="term" value="F:DNA binding"/>
    <property type="evidence" value="ECO:0007669"/>
    <property type="project" value="InterPro"/>
</dbReference>
<dbReference type="GO" id="GO:0004803">
    <property type="term" value="F:transposase activity"/>
    <property type="evidence" value="ECO:0007669"/>
    <property type="project" value="InterPro"/>
</dbReference>
<organism evidence="3 4">
    <name type="scientific">Mariprofundus erugo</name>
    <dbReference type="NCBI Taxonomy" id="2528639"/>
    <lineage>
        <taxon>Bacteria</taxon>
        <taxon>Pseudomonadati</taxon>
        <taxon>Pseudomonadota</taxon>
        <taxon>Candidatius Mariprofundia</taxon>
        <taxon>Mariprofundales</taxon>
        <taxon>Mariprofundaceae</taxon>
        <taxon>Mariprofundus</taxon>
    </lineage>
</organism>
<reference evidence="3 4" key="1">
    <citation type="journal article" date="2019" name="Appl. Environ. Microbiol.">
        <title>Environmental Evidence and Genomic Insight of Iron-oxidizing Bacteria Preference Towards More Corrosion Resistant Stainless Steel at Higher Salinities.</title>
        <authorList>
            <person name="Garrison C.E."/>
            <person name="Price K.A."/>
            <person name="Field E.K."/>
        </authorList>
    </citation>
    <scope>NUCLEOTIDE SEQUENCE [LARGE SCALE GENOMIC DNA]</scope>
    <source>
        <strain evidence="3 4">P3</strain>
    </source>
</reference>
<proteinExistence type="predicted"/>
<evidence type="ECO:0000259" key="2">
    <source>
        <dbReference type="Pfam" id="PF02371"/>
    </source>
</evidence>
<dbReference type="GO" id="GO:0006313">
    <property type="term" value="P:DNA transposition"/>
    <property type="evidence" value="ECO:0007669"/>
    <property type="project" value="InterPro"/>
</dbReference>
<dbReference type="AlphaFoldDB" id="A0A5R9GKL2"/>
<dbReference type="NCBIfam" id="NF033542">
    <property type="entry name" value="transpos_IS110"/>
    <property type="match status" value="1"/>
</dbReference>
<protein>
    <submittedName>
        <fullName evidence="3">IS110 family transposase</fullName>
    </submittedName>
</protein>
<sequence length="346" mass="38353">MRNSIVTNEIKVVGIDLAKESFQLHGVNEQGHVIVRKKLSRRKLMLFMTHLPPCLVGMEACGGAHDWARKFRTMGHDVRLMSPQFVKPYVKSNKNDEVDAEAVCEAVQRPNMRFVPIKSIEQQDIQSLHRARSLAVSHRTAQLNQIRGFLMEYGLVAAKGVATLRKALPGILEDADNALSPMFRELLSGLQDEFHRLDERIAAYDLQIKQLSAQSDACRRLMTIPGVGPMISTILVAAVADAKAFKNGREMSAWLGLVPRQHSTGGKPKLLGISKHGDAYLRTMLIHGARSDLLAAKKKQDRRSQWAVALEARRGQNIAAVALANKIVRTAWALLSRGGEYKVTAA</sequence>
<dbReference type="Proteomes" id="UP000306585">
    <property type="component" value="Unassembled WGS sequence"/>
</dbReference>
<keyword evidence="4" id="KW-1185">Reference proteome</keyword>
<comment type="caution">
    <text evidence="3">The sequence shown here is derived from an EMBL/GenBank/DDBJ whole genome shotgun (WGS) entry which is preliminary data.</text>
</comment>
<dbReference type="Pfam" id="PF01548">
    <property type="entry name" value="DEDD_Tnp_IS110"/>
    <property type="match status" value="1"/>
</dbReference>
<evidence type="ECO:0000313" key="4">
    <source>
        <dbReference type="Proteomes" id="UP000306585"/>
    </source>
</evidence>
<feature type="domain" description="Transposase IS110-like N-terminal" evidence="1">
    <location>
        <begin position="13"/>
        <end position="153"/>
    </location>
</feature>
<accession>A0A5R9GKL2</accession>
<name>A0A5R9GKL2_9PROT</name>
<gene>
    <name evidence="3" type="ORF">FEF65_12130</name>
</gene>